<evidence type="ECO:0000313" key="3">
    <source>
        <dbReference type="WBParaSite" id="SPAL_0000653400.1"/>
    </source>
</evidence>
<name>A0A0N5BKS9_STREA</name>
<proteinExistence type="predicted"/>
<feature type="compositionally biased region" description="Polar residues" evidence="1">
    <location>
        <begin position="16"/>
        <end position="37"/>
    </location>
</feature>
<evidence type="ECO:0000313" key="2">
    <source>
        <dbReference type="Proteomes" id="UP000046392"/>
    </source>
</evidence>
<keyword evidence="2" id="KW-1185">Reference proteome</keyword>
<dbReference type="WBParaSite" id="SPAL_0000653400.1">
    <property type="protein sequence ID" value="SPAL_0000653400.1"/>
    <property type="gene ID" value="SPAL_0000653400"/>
</dbReference>
<dbReference type="AlphaFoldDB" id="A0A0N5BKS9"/>
<organism evidence="2 3">
    <name type="scientific">Strongyloides papillosus</name>
    <name type="common">Intestinal threadworm</name>
    <dbReference type="NCBI Taxonomy" id="174720"/>
    <lineage>
        <taxon>Eukaryota</taxon>
        <taxon>Metazoa</taxon>
        <taxon>Ecdysozoa</taxon>
        <taxon>Nematoda</taxon>
        <taxon>Chromadorea</taxon>
        <taxon>Rhabditida</taxon>
        <taxon>Tylenchina</taxon>
        <taxon>Panagrolaimomorpha</taxon>
        <taxon>Strongyloidoidea</taxon>
        <taxon>Strongyloididae</taxon>
        <taxon>Strongyloides</taxon>
    </lineage>
</organism>
<reference evidence="3" key="1">
    <citation type="submission" date="2017-02" db="UniProtKB">
        <authorList>
            <consortium name="WormBaseParasite"/>
        </authorList>
    </citation>
    <scope>IDENTIFICATION</scope>
</reference>
<evidence type="ECO:0000256" key="1">
    <source>
        <dbReference type="SAM" id="MobiDB-lite"/>
    </source>
</evidence>
<protein>
    <submittedName>
        <fullName evidence="3">C2H2-type domain-containing protein</fullName>
    </submittedName>
</protein>
<sequence length="176" mass="20276">TEVVNVTTVEKDNDLNGKNSNDSGTSSASNNTLNVKENLSKPIKMKEHRYLCSKSLENPKFISKNKILNECLRCNRTFRGGKSKIEHVLRDHMMLEELKVLECMYCFDIKSKSEKYLDVSSVQDHYKEKHKVSKKGCPNNFAKGYNDKEQYIHVNGSADLLLQFESQFVKCFTKHC</sequence>
<feature type="region of interest" description="Disordered" evidence="1">
    <location>
        <begin position="1"/>
        <end position="38"/>
    </location>
</feature>
<accession>A0A0N5BKS9</accession>
<dbReference type="Proteomes" id="UP000046392">
    <property type="component" value="Unplaced"/>
</dbReference>